<dbReference type="PIRSF" id="PIRSF000530">
    <property type="entry name" value="Galactokinase"/>
    <property type="match status" value="1"/>
</dbReference>
<dbReference type="Ensembl" id="ENSLOCT00000016254.1">
    <property type="protein sequence ID" value="ENSLOCP00000016224.1"/>
    <property type="gene ID" value="ENSLOCG00000013168.1"/>
</dbReference>
<dbReference type="FunFam" id="1.20.1440.340:FF:000001">
    <property type="entry name" value="N-acetylgalactosamine kinase isoform 2"/>
    <property type="match status" value="1"/>
</dbReference>
<dbReference type="InterPro" id="IPR006203">
    <property type="entry name" value="GHMP_knse_ATP-bd_CS"/>
</dbReference>
<keyword evidence="3" id="KW-0547">Nucleotide-binding</keyword>
<evidence type="ECO:0000259" key="8">
    <source>
        <dbReference type="Pfam" id="PF10509"/>
    </source>
</evidence>
<reference evidence="9" key="3">
    <citation type="submission" date="2025-09" db="UniProtKB">
        <authorList>
            <consortium name="Ensembl"/>
        </authorList>
    </citation>
    <scope>IDENTIFICATION</scope>
</reference>
<evidence type="ECO:0000259" key="6">
    <source>
        <dbReference type="Pfam" id="PF00288"/>
    </source>
</evidence>
<dbReference type="AlphaFoldDB" id="W5N6G5"/>
<dbReference type="Gene3D" id="3.30.70.3170">
    <property type="match status" value="1"/>
</dbReference>
<feature type="domain" description="Galactokinase N-terminal" evidence="8">
    <location>
        <begin position="26"/>
        <end position="74"/>
    </location>
</feature>
<dbReference type="FunFam" id="3.30.230.10:FF:000023">
    <property type="entry name" value="Putative N-acetylgalactosamine kinase"/>
    <property type="match status" value="1"/>
</dbReference>
<dbReference type="eggNOG" id="KOG0631">
    <property type="taxonomic scope" value="Eukaryota"/>
</dbReference>
<dbReference type="Proteomes" id="UP000018468">
    <property type="component" value="Linkage group LG3"/>
</dbReference>
<dbReference type="PANTHER" id="PTHR10457">
    <property type="entry name" value="MEVALONATE KINASE/GALACTOKINASE"/>
    <property type="match status" value="1"/>
</dbReference>
<dbReference type="STRING" id="7918.ENSLOCP00000016224"/>
<evidence type="ECO:0000313" key="9">
    <source>
        <dbReference type="Ensembl" id="ENSLOCP00000016224.1"/>
    </source>
</evidence>
<dbReference type="InterPro" id="IPR019741">
    <property type="entry name" value="Galactokinase_CS"/>
</dbReference>
<dbReference type="PRINTS" id="PR00959">
    <property type="entry name" value="MEVGALKINASE"/>
</dbReference>
<dbReference type="EMBL" id="AHAT01026091">
    <property type="status" value="NOT_ANNOTATED_CDS"/>
    <property type="molecule type" value="Genomic_DNA"/>
</dbReference>
<dbReference type="EMBL" id="AHAT01026092">
    <property type="status" value="NOT_ANNOTATED_CDS"/>
    <property type="molecule type" value="Genomic_DNA"/>
</dbReference>
<evidence type="ECO:0000259" key="7">
    <source>
        <dbReference type="Pfam" id="PF08544"/>
    </source>
</evidence>
<evidence type="ECO:0000256" key="5">
    <source>
        <dbReference type="ARBA" id="ARBA00022840"/>
    </source>
</evidence>
<dbReference type="PROSITE" id="PS00627">
    <property type="entry name" value="GHMP_KINASES_ATP"/>
    <property type="match status" value="1"/>
</dbReference>
<dbReference type="PROSITE" id="PS00106">
    <property type="entry name" value="GALACTOKINASE"/>
    <property type="match status" value="1"/>
</dbReference>
<keyword evidence="4" id="KW-0418">Kinase</keyword>
<dbReference type="InterPro" id="IPR000705">
    <property type="entry name" value="Galactokinase"/>
</dbReference>
<evidence type="ECO:0000256" key="4">
    <source>
        <dbReference type="ARBA" id="ARBA00022777"/>
    </source>
</evidence>
<dbReference type="InterPro" id="IPR006204">
    <property type="entry name" value="GHMP_kinase_N_dom"/>
</dbReference>
<proteinExistence type="inferred from homology"/>
<dbReference type="InterPro" id="IPR020568">
    <property type="entry name" value="Ribosomal_Su5_D2-typ_SF"/>
</dbReference>
<evidence type="ECO:0000256" key="2">
    <source>
        <dbReference type="ARBA" id="ARBA00022679"/>
    </source>
</evidence>
<keyword evidence="2" id="KW-0808">Transferase</keyword>
<dbReference type="InterPro" id="IPR006206">
    <property type="entry name" value="Mevalonate/galactokinase"/>
</dbReference>
<dbReference type="InterPro" id="IPR019539">
    <property type="entry name" value="GalKase_N"/>
</dbReference>
<name>W5N6G5_LEPOC</name>
<sequence length="460" mass="50297">LIMATNAPAKLQVKPTENERFQKLKEKFIEKFGEDPVFYARAPGRVNLIGEHIDYCGYAVLPMAIEQDILAAVSLSKTQTAQLANSNPLYTDFKVSFEDVQIDKSQPLWYYYFLCGLKGIQEHFSLSSPAGIKCVVDGTIPPSSGLSSSSALVCCAGLVTLEANEKTLSKVELAEICARCERYIGTEGGGMDQSISFLAEQGTAKLIEFNPLRATDVRLPAGAVFVIANCCVEMNKAATSHFNIRVVECRLAAKLLSKAKGLDWSRLQKLGDVQTELGVSLEEMLKTVEEVLHPETYTREEICQSLAITPAQLCSSILSQNTQHVTSFRLYQRAKHVYSEAARVLAFKDVCNEAPARAIQLLGELMNQSHASCRDLYECSCPELDQLVDTCLLSGAAGSRLTGAGWGGCVVSMVPVEKMDSFLQKVRSAYYKPDARRAALEKQSLFVTKPGGGAAIYLEA</sequence>
<dbReference type="InterPro" id="IPR036554">
    <property type="entry name" value="GHMP_kinase_C_sf"/>
</dbReference>
<dbReference type="Bgee" id="ENSLOCG00000013168">
    <property type="expression patterns" value="Expressed in pharyngeal gill and 13 other cell types or tissues"/>
</dbReference>
<feature type="domain" description="GHMP kinase C-terminal" evidence="7">
    <location>
        <begin position="357"/>
        <end position="431"/>
    </location>
</feature>
<dbReference type="Pfam" id="PF10509">
    <property type="entry name" value="GalKase_gal_bdg"/>
    <property type="match status" value="1"/>
</dbReference>
<dbReference type="GO" id="GO:0005829">
    <property type="term" value="C:cytosol"/>
    <property type="evidence" value="ECO:0000318"/>
    <property type="project" value="GO_Central"/>
</dbReference>
<evidence type="ECO:0000256" key="1">
    <source>
        <dbReference type="ARBA" id="ARBA00006566"/>
    </source>
</evidence>
<dbReference type="SUPFAM" id="SSF55060">
    <property type="entry name" value="GHMP Kinase, C-terminal domain"/>
    <property type="match status" value="1"/>
</dbReference>
<dbReference type="GO" id="GO:0004335">
    <property type="term" value="F:galactokinase activity"/>
    <property type="evidence" value="ECO:0000318"/>
    <property type="project" value="GO_Central"/>
</dbReference>
<dbReference type="FunCoup" id="W5N6G5">
    <property type="interactions" value="1480"/>
</dbReference>
<dbReference type="Pfam" id="PF00288">
    <property type="entry name" value="GHMP_kinases_N"/>
    <property type="match status" value="1"/>
</dbReference>
<comment type="similarity">
    <text evidence="1">Belongs to the GHMP kinase family. GalK subfamily.</text>
</comment>
<keyword evidence="10" id="KW-1185">Reference proteome</keyword>
<dbReference type="NCBIfam" id="TIGR00131">
    <property type="entry name" value="gal_kin"/>
    <property type="match status" value="1"/>
</dbReference>
<keyword evidence="5" id="KW-0067">ATP-binding</keyword>
<accession>W5N6G5</accession>
<dbReference type="Gene3D" id="1.20.1440.340">
    <property type="match status" value="1"/>
</dbReference>
<protein>
    <submittedName>
        <fullName evidence="9">Galactokinase 2</fullName>
    </submittedName>
</protein>
<dbReference type="SUPFAM" id="SSF54211">
    <property type="entry name" value="Ribosomal protein S5 domain 2-like"/>
    <property type="match status" value="1"/>
</dbReference>
<dbReference type="PANTHER" id="PTHR10457:SF7">
    <property type="entry name" value="GALACTOKINASE-RELATED"/>
    <property type="match status" value="1"/>
</dbReference>
<dbReference type="InterPro" id="IPR013750">
    <property type="entry name" value="GHMP_kinase_C_dom"/>
</dbReference>
<reference evidence="9" key="2">
    <citation type="submission" date="2025-08" db="UniProtKB">
        <authorList>
            <consortium name="Ensembl"/>
        </authorList>
    </citation>
    <scope>IDENTIFICATION</scope>
</reference>
<dbReference type="InParanoid" id="W5N6G5"/>
<dbReference type="HOGENOM" id="CLU_017814_6_2_1"/>
<dbReference type="OMA" id="GFHDTYF"/>
<evidence type="ECO:0000313" key="10">
    <source>
        <dbReference type="Proteomes" id="UP000018468"/>
    </source>
</evidence>
<feature type="domain" description="GHMP kinase N-terminal" evidence="6">
    <location>
        <begin position="116"/>
        <end position="198"/>
    </location>
</feature>
<reference evidence="10" key="1">
    <citation type="submission" date="2011-12" db="EMBL/GenBank/DDBJ databases">
        <title>The Draft Genome of Lepisosteus oculatus.</title>
        <authorList>
            <consortium name="The Broad Institute Genome Assembly &amp; Analysis Group"/>
            <consortium name="Computational R&amp;D Group"/>
            <consortium name="and Sequencing Platform"/>
            <person name="Di Palma F."/>
            <person name="Alfoldi J."/>
            <person name="Johnson J."/>
            <person name="Berlin A."/>
            <person name="Gnerre S."/>
            <person name="Jaffe D."/>
            <person name="MacCallum I."/>
            <person name="Young S."/>
            <person name="Walker B.J."/>
            <person name="Lander E.S."/>
            <person name="Lindblad-Toh K."/>
        </authorList>
    </citation>
    <scope>NUCLEOTIDE SEQUENCE [LARGE SCALE GENOMIC DNA]</scope>
</reference>
<evidence type="ECO:0000256" key="3">
    <source>
        <dbReference type="ARBA" id="ARBA00022741"/>
    </source>
</evidence>
<organism evidence="9 10">
    <name type="scientific">Lepisosteus oculatus</name>
    <name type="common">Spotted gar</name>
    <dbReference type="NCBI Taxonomy" id="7918"/>
    <lineage>
        <taxon>Eukaryota</taxon>
        <taxon>Metazoa</taxon>
        <taxon>Chordata</taxon>
        <taxon>Craniata</taxon>
        <taxon>Vertebrata</taxon>
        <taxon>Euteleostomi</taxon>
        <taxon>Actinopterygii</taxon>
        <taxon>Neopterygii</taxon>
        <taxon>Holostei</taxon>
        <taxon>Semionotiformes</taxon>
        <taxon>Lepisosteidae</taxon>
        <taxon>Lepisosteus</taxon>
    </lineage>
</organism>
<dbReference type="GO" id="GO:0005524">
    <property type="term" value="F:ATP binding"/>
    <property type="evidence" value="ECO:0007669"/>
    <property type="project" value="UniProtKB-KW"/>
</dbReference>
<dbReference type="GeneTree" id="ENSGT00950000183187"/>
<dbReference type="GO" id="GO:0006012">
    <property type="term" value="P:galactose metabolic process"/>
    <property type="evidence" value="ECO:0000318"/>
    <property type="project" value="GO_Central"/>
</dbReference>
<dbReference type="Pfam" id="PF08544">
    <property type="entry name" value="GHMP_kinases_C"/>
    <property type="match status" value="1"/>
</dbReference>
<dbReference type="Gene3D" id="3.30.230.10">
    <property type="match status" value="1"/>
</dbReference>
<dbReference type="InterPro" id="IPR014721">
    <property type="entry name" value="Ribsml_uS5_D2-typ_fold_subgr"/>
</dbReference>
<dbReference type="PRINTS" id="PR00473">
    <property type="entry name" value="GALCTOKINASE"/>
</dbReference>